<proteinExistence type="predicted"/>
<name>A0A0C2YQ95_HEBCY</name>
<dbReference type="Proteomes" id="UP000053424">
    <property type="component" value="Unassembled WGS sequence"/>
</dbReference>
<dbReference type="HOGENOM" id="CLU_2996725_0_0_1"/>
<dbReference type="AlphaFoldDB" id="A0A0C2YQ95"/>
<evidence type="ECO:0000313" key="2">
    <source>
        <dbReference type="Proteomes" id="UP000053424"/>
    </source>
</evidence>
<gene>
    <name evidence="1" type="ORF">M413DRAFT_443984</name>
</gene>
<keyword evidence="2" id="KW-1185">Reference proteome</keyword>
<reference evidence="2" key="2">
    <citation type="submission" date="2015-01" db="EMBL/GenBank/DDBJ databases">
        <title>Evolutionary Origins and Diversification of the Mycorrhizal Mutualists.</title>
        <authorList>
            <consortium name="DOE Joint Genome Institute"/>
            <consortium name="Mycorrhizal Genomics Consortium"/>
            <person name="Kohler A."/>
            <person name="Kuo A."/>
            <person name="Nagy L.G."/>
            <person name="Floudas D."/>
            <person name="Copeland A."/>
            <person name="Barry K.W."/>
            <person name="Cichocki N."/>
            <person name="Veneault-Fourrey C."/>
            <person name="LaButti K."/>
            <person name="Lindquist E.A."/>
            <person name="Lipzen A."/>
            <person name="Lundell T."/>
            <person name="Morin E."/>
            <person name="Murat C."/>
            <person name="Riley R."/>
            <person name="Ohm R."/>
            <person name="Sun H."/>
            <person name="Tunlid A."/>
            <person name="Henrissat B."/>
            <person name="Grigoriev I.V."/>
            <person name="Hibbett D.S."/>
            <person name="Martin F."/>
        </authorList>
    </citation>
    <scope>NUCLEOTIDE SEQUENCE [LARGE SCALE GENOMIC DNA]</scope>
    <source>
        <strain evidence="2">h7</strain>
    </source>
</reference>
<organism evidence="1 2">
    <name type="scientific">Hebeloma cylindrosporum</name>
    <dbReference type="NCBI Taxonomy" id="76867"/>
    <lineage>
        <taxon>Eukaryota</taxon>
        <taxon>Fungi</taxon>
        <taxon>Dikarya</taxon>
        <taxon>Basidiomycota</taxon>
        <taxon>Agaricomycotina</taxon>
        <taxon>Agaricomycetes</taxon>
        <taxon>Agaricomycetidae</taxon>
        <taxon>Agaricales</taxon>
        <taxon>Agaricineae</taxon>
        <taxon>Hymenogastraceae</taxon>
        <taxon>Hebeloma</taxon>
    </lineage>
</organism>
<dbReference type="EMBL" id="KN831776">
    <property type="protein sequence ID" value="KIM43172.1"/>
    <property type="molecule type" value="Genomic_DNA"/>
</dbReference>
<accession>A0A0C2YQ95</accession>
<protein>
    <submittedName>
        <fullName evidence="1">Uncharacterized protein</fullName>
    </submittedName>
</protein>
<reference evidence="1 2" key="1">
    <citation type="submission" date="2014-04" db="EMBL/GenBank/DDBJ databases">
        <authorList>
            <consortium name="DOE Joint Genome Institute"/>
            <person name="Kuo A."/>
            <person name="Gay G."/>
            <person name="Dore J."/>
            <person name="Kohler A."/>
            <person name="Nagy L.G."/>
            <person name="Floudas D."/>
            <person name="Copeland A."/>
            <person name="Barry K.W."/>
            <person name="Cichocki N."/>
            <person name="Veneault-Fourrey C."/>
            <person name="LaButti K."/>
            <person name="Lindquist E.A."/>
            <person name="Lipzen A."/>
            <person name="Lundell T."/>
            <person name="Morin E."/>
            <person name="Murat C."/>
            <person name="Sun H."/>
            <person name="Tunlid A."/>
            <person name="Henrissat B."/>
            <person name="Grigoriev I.V."/>
            <person name="Hibbett D.S."/>
            <person name="Martin F."/>
            <person name="Nordberg H.P."/>
            <person name="Cantor M.N."/>
            <person name="Hua S.X."/>
        </authorList>
    </citation>
    <scope>NUCLEOTIDE SEQUENCE [LARGE SCALE GENOMIC DNA]</scope>
    <source>
        <strain evidence="2">h7</strain>
    </source>
</reference>
<evidence type="ECO:0000313" key="1">
    <source>
        <dbReference type="EMBL" id="KIM43172.1"/>
    </source>
</evidence>
<sequence>MIKQRSTNTVDKKTPAEDSPPCQIEVNIIVQCKPTLQFERMEANNMADWVQIKLWDS</sequence>